<evidence type="ECO:0000256" key="2">
    <source>
        <dbReference type="PROSITE-ProRule" id="PRU00708"/>
    </source>
</evidence>
<reference evidence="3 4" key="1">
    <citation type="journal article" date="2011" name="Science">
        <title>The Selaginella genome identifies genetic changes associated with the evolution of vascular plants.</title>
        <authorList>
            <person name="Banks J.A."/>
            <person name="Nishiyama T."/>
            <person name="Hasebe M."/>
            <person name="Bowman J.L."/>
            <person name="Gribskov M."/>
            <person name="dePamphilis C."/>
            <person name="Albert V.A."/>
            <person name="Aono N."/>
            <person name="Aoyama T."/>
            <person name="Ambrose B.A."/>
            <person name="Ashton N.W."/>
            <person name="Axtell M.J."/>
            <person name="Barker E."/>
            <person name="Barker M.S."/>
            <person name="Bennetzen J.L."/>
            <person name="Bonawitz N.D."/>
            <person name="Chapple C."/>
            <person name="Cheng C."/>
            <person name="Correa L.G."/>
            <person name="Dacre M."/>
            <person name="DeBarry J."/>
            <person name="Dreyer I."/>
            <person name="Elias M."/>
            <person name="Engstrom E.M."/>
            <person name="Estelle M."/>
            <person name="Feng L."/>
            <person name="Finet C."/>
            <person name="Floyd S.K."/>
            <person name="Frommer W.B."/>
            <person name="Fujita T."/>
            <person name="Gramzow L."/>
            <person name="Gutensohn M."/>
            <person name="Harholt J."/>
            <person name="Hattori M."/>
            <person name="Heyl A."/>
            <person name="Hirai T."/>
            <person name="Hiwatashi Y."/>
            <person name="Ishikawa M."/>
            <person name="Iwata M."/>
            <person name="Karol K.G."/>
            <person name="Koehler B."/>
            <person name="Kolukisaoglu U."/>
            <person name="Kubo M."/>
            <person name="Kurata T."/>
            <person name="Lalonde S."/>
            <person name="Li K."/>
            <person name="Li Y."/>
            <person name="Litt A."/>
            <person name="Lyons E."/>
            <person name="Manning G."/>
            <person name="Maruyama T."/>
            <person name="Michael T.P."/>
            <person name="Mikami K."/>
            <person name="Miyazaki S."/>
            <person name="Morinaga S."/>
            <person name="Murata T."/>
            <person name="Mueller-Roeber B."/>
            <person name="Nelson D.R."/>
            <person name="Obara M."/>
            <person name="Oguri Y."/>
            <person name="Olmstead R.G."/>
            <person name="Onodera N."/>
            <person name="Petersen B.L."/>
            <person name="Pils B."/>
            <person name="Prigge M."/>
            <person name="Rensing S.A."/>
            <person name="Riano-Pachon D.M."/>
            <person name="Roberts A.W."/>
            <person name="Sato Y."/>
            <person name="Scheller H.V."/>
            <person name="Schulz B."/>
            <person name="Schulz C."/>
            <person name="Shakirov E.V."/>
            <person name="Shibagaki N."/>
            <person name="Shinohara N."/>
            <person name="Shippen D.E."/>
            <person name="Soerensen I."/>
            <person name="Sotooka R."/>
            <person name="Sugimoto N."/>
            <person name="Sugita M."/>
            <person name="Sumikawa N."/>
            <person name="Tanurdzic M."/>
            <person name="Theissen G."/>
            <person name="Ulvskov P."/>
            <person name="Wakazuki S."/>
            <person name="Weng J.K."/>
            <person name="Willats W.W."/>
            <person name="Wipf D."/>
            <person name="Wolf P.G."/>
            <person name="Yang L."/>
            <person name="Zimmer A.D."/>
            <person name="Zhu Q."/>
            <person name="Mitros T."/>
            <person name="Hellsten U."/>
            <person name="Loque D."/>
            <person name="Otillar R."/>
            <person name="Salamov A."/>
            <person name="Schmutz J."/>
            <person name="Shapiro H."/>
            <person name="Lindquist E."/>
            <person name="Lucas S."/>
            <person name="Rokhsar D."/>
            <person name="Grigoriev I.V."/>
        </authorList>
    </citation>
    <scope>NUCLEOTIDE SEQUENCE [LARGE SCALE GENOMIC DNA]</scope>
</reference>
<keyword evidence="4" id="KW-1185">Reference proteome</keyword>
<dbReference type="KEGG" id="smo:SELMODRAFT_131643"/>
<dbReference type="GO" id="GO:0009451">
    <property type="term" value="P:RNA modification"/>
    <property type="evidence" value="ECO:0007669"/>
    <property type="project" value="InterPro"/>
</dbReference>
<gene>
    <name evidence="3" type="ORF">SELMODRAFT_131643</name>
</gene>
<feature type="repeat" description="PPR" evidence="2">
    <location>
        <begin position="335"/>
        <end position="369"/>
    </location>
</feature>
<dbReference type="InterPro" id="IPR011990">
    <property type="entry name" value="TPR-like_helical_dom_sf"/>
</dbReference>
<evidence type="ECO:0000313" key="4">
    <source>
        <dbReference type="Proteomes" id="UP000001514"/>
    </source>
</evidence>
<dbReference type="OrthoDB" id="185373at2759"/>
<name>D8T4B7_SELML</name>
<dbReference type="PANTHER" id="PTHR24015:SF548">
    <property type="entry name" value="OS08G0340900 PROTEIN"/>
    <property type="match status" value="1"/>
</dbReference>
<dbReference type="GO" id="GO:0003723">
    <property type="term" value="F:RNA binding"/>
    <property type="evidence" value="ECO:0007669"/>
    <property type="project" value="InterPro"/>
</dbReference>
<organism evidence="4">
    <name type="scientific">Selaginella moellendorffii</name>
    <name type="common">Spikemoss</name>
    <dbReference type="NCBI Taxonomy" id="88036"/>
    <lineage>
        <taxon>Eukaryota</taxon>
        <taxon>Viridiplantae</taxon>
        <taxon>Streptophyta</taxon>
        <taxon>Embryophyta</taxon>
        <taxon>Tracheophyta</taxon>
        <taxon>Lycopodiopsida</taxon>
        <taxon>Selaginellales</taxon>
        <taxon>Selaginellaceae</taxon>
        <taxon>Selaginella</taxon>
    </lineage>
</organism>
<dbReference type="InParanoid" id="D8T4B7"/>
<dbReference type="InterPro" id="IPR046960">
    <property type="entry name" value="PPR_At4g14850-like_plant"/>
</dbReference>
<evidence type="ECO:0000313" key="3">
    <source>
        <dbReference type="EMBL" id="EFJ08501.1"/>
    </source>
</evidence>
<dbReference type="Pfam" id="PF01535">
    <property type="entry name" value="PPR"/>
    <property type="match status" value="6"/>
</dbReference>
<dbReference type="HOGENOM" id="CLU_002706_0_1_1"/>
<keyword evidence="1" id="KW-0677">Repeat</keyword>
<feature type="repeat" description="PPR" evidence="2">
    <location>
        <begin position="128"/>
        <end position="158"/>
    </location>
</feature>
<accession>D8T4B7</accession>
<dbReference type="PANTHER" id="PTHR24015">
    <property type="entry name" value="OS07G0578800 PROTEIN-RELATED"/>
    <property type="match status" value="1"/>
</dbReference>
<evidence type="ECO:0000256" key="1">
    <source>
        <dbReference type="ARBA" id="ARBA00022737"/>
    </source>
</evidence>
<dbReference type="FunFam" id="1.25.40.10:FF:000158">
    <property type="entry name" value="pentatricopeptide repeat-containing protein At2g33680"/>
    <property type="match status" value="1"/>
</dbReference>
<dbReference type="EMBL" id="GL377673">
    <property type="protein sequence ID" value="EFJ08501.1"/>
    <property type="molecule type" value="Genomic_DNA"/>
</dbReference>
<sequence>MYGKCACPDDARIVFDKLRHRSNVCWNAMISAYAQNQRGSQAIDLFRRMDHEGMDFTAITFVSVIDACAKEKLSASRELLARQIHARAAQRGLLPGDVIVGSALVNMYGKWGMIRDAQALFDSMERRNCFTWSGMIAAYAQIGQPRRALELFRSMDVRPNNVTLISVLDACTQLGDAATAKIVRELFDRSREEGVDRDGTGAITLGNALINFYAKVGDWELAREIFERMPRKSVVTWTSMLSAYARNGHSAQALELFHRMEGFELQSHPVTIISALDACADGAGSLKEGRRIHQQLLQSGIKPDGAVANAVISMYGKSGSVSEAWEVFAAMTDRSVVSWTSILAAFAEHQSIDEAFAIQRMMCQEGMDPDDVTFISLLFACSHAGKLEQGREVFLAMVADFDTRPMVEHYRCMVDLLARTGRLAEAEELVRRMPGGADLVCWSTLLNGCKLHDNEEHAKRAADGLSVATPGSSGAFVLLAQSLCAKESSKAR</sequence>
<feature type="repeat" description="PPR" evidence="2">
    <location>
        <begin position="22"/>
        <end position="56"/>
    </location>
</feature>
<dbReference type="Proteomes" id="UP000001514">
    <property type="component" value="Unassembled WGS sequence"/>
</dbReference>
<dbReference type="Pfam" id="PF13041">
    <property type="entry name" value="PPR_2"/>
    <property type="match status" value="2"/>
</dbReference>
<dbReference type="NCBIfam" id="TIGR00756">
    <property type="entry name" value="PPR"/>
    <property type="match status" value="7"/>
</dbReference>
<protein>
    <submittedName>
        <fullName evidence="3">Uncharacterized protein</fullName>
    </submittedName>
</protein>
<dbReference type="Gene3D" id="1.25.40.10">
    <property type="entry name" value="Tetratricopeptide repeat domain"/>
    <property type="match status" value="5"/>
</dbReference>
<feature type="repeat" description="PPR" evidence="2">
    <location>
        <begin position="233"/>
        <end position="267"/>
    </location>
</feature>
<feature type="repeat" description="PPR" evidence="2">
    <location>
        <begin position="304"/>
        <end position="334"/>
    </location>
</feature>
<dbReference type="eggNOG" id="KOG4197">
    <property type="taxonomic scope" value="Eukaryota"/>
</dbReference>
<dbReference type="AlphaFoldDB" id="D8T4B7"/>
<dbReference type="GO" id="GO:0048731">
    <property type="term" value="P:system development"/>
    <property type="evidence" value="ECO:0007669"/>
    <property type="project" value="UniProtKB-ARBA"/>
</dbReference>
<dbReference type="InterPro" id="IPR002885">
    <property type="entry name" value="PPR_rpt"/>
</dbReference>
<dbReference type="Gramene" id="EFJ08501">
    <property type="protein sequence ID" value="EFJ08501"/>
    <property type="gene ID" value="SELMODRAFT_131643"/>
</dbReference>
<dbReference type="PROSITE" id="PS51375">
    <property type="entry name" value="PPR"/>
    <property type="match status" value="5"/>
</dbReference>
<proteinExistence type="predicted"/>